<dbReference type="AlphaFoldDB" id="A0A4Y6UMP3"/>
<reference evidence="3 4" key="1">
    <citation type="submission" date="2019-03" db="EMBL/GenBank/DDBJ databases">
        <title>The complete genome sequence of Swingsia samuiensis NBRC107927(T).</title>
        <authorList>
            <person name="Chua K.-O."/>
            <person name="Chan K.-G."/>
            <person name="See-Too W.-S."/>
        </authorList>
    </citation>
    <scope>NUCLEOTIDE SEQUENCE [LARGE SCALE GENOMIC DNA]</scope>
    <source>
        <strain evidence="3 4">AH83</strain>
    </source>
</reference>
<evidence type="ECO:0000256" key="1">
    <source>
        <dbReference type="SAM" id="SignalP"/>
    </source>
</evidence>
<dbReference type="OrthoDB" id="571052at2"/>
<dbReference type="KEGG" id="ssam:E3D00_08695"/>
<dbReference type="PROSITE" id="PS50933">
    <property type="entry name" value="CHRD"/>
    <property type="match status" value="1"/>
</dbReference>
<feature type="domain" description="CHRD" evidence="2">
    <location>
        <begin position="20"/>
        <end position="141"/>
    </location>
</feature>
<dbReference type="InterPro" id="IPR010895">
    <property type="entry name" value="CHRD"/>
</dbReference>
<protein>
    <submittedName>
        <fullName evidence="3">CHRD domain-containing protein</fullName>
    </submittedName>
</protein>
<organism evidence="3 4">
    <name type="scientific">Swingsia samuiensis</name>
    <dbReference type="NCBI Taxonomy" id="1293412"/>
    <lineage>
        <taxon>Bacteria</taxon>
        <taxon>Pseudomonadati</taxon>
        <taxon>Pseudomonadota</taxon>
        <taxon>Alphaproteobacteria</taxon>
        <taxon>Acetobacterales</taxon>
        <taxon>Acetobacteraceae</taxon>
        <taxon>Swingsia</taxon>
    </lineage>
</organism>
<sequence length="142" mass="15312">MLSRLFSTILIASFAAVPFYASAETVQLFGPFKTEHNATTPVSGSVFATLDTDQNTLMYNIKAEGLSGPITTAHLHGPAEANIDGKVISPLPGPFRRHMDGTVHLTPDQQKIVISGKSYINLHTSRYTTGEARAQLTPISTK</sequence>
<keyword evidence="4" id="KW-1185">Reference proteome</keyword>
<dbReference type="SMART" id="SM00754">
    <property type="entry name" value="CHRD"/>
    <property type="match status" value="1"/>
</dbReference>
<proteinExistence type="predicted"/>
<feature type="signal peptide" evidence="1">
    <location>
        <begin position="1"/>
        <end position="23"/>
    </location>
</feature>
<keyword evidence="1" id="KW-0732">Signal</keyword>
<dbReference type="RefSeq" id="WP_141461757.1">
    <property type="nucleotide sequence ID" value="NZ_CP038141.1"/>
</dbReference>
<evidence type="ECO:0000259" key="2">
    <source>
        <dbReference type="PROSITE" id="PS50933"/>
    </source>
</evidence>
<gene>
    <name evidence="3" type="ORF">E3D00_08695</name>
</gene>
<dbReference type="Pfam" id="PF07452">
    <property type="entry name" value="CHRD"/>
    <property type="match status" value="1"/>
</dbReference>
<accession>A0A4Y6UMP3</accession>
<evidence type="ECO:0000313" key="4">
    <source>
        <dbReference type="Proteomes" id="UP000316313"/>
    </source>
</evidence>
<dbReference type="Proteomes" id="UP000316313">
    <property type="component" value="Chromosome"/>
</dbReference>
<feature type="chain" id="PRO_5021351152" evidence="1">
    <location>
        <begin position="24"/>
        <end position="142"/>
    </location>
</feature>
<evidence type="ECO:0000313" key="3">
    <source>
        <dbReference type="EMBL" id="QDH17627.1"/>
    </source>
</evidence>
<name>A0A4Y6UMP3_9PROT</name>
<dbReference type="EMBL" id="CP038141">
    <property type="protein sequence ID" value="QDH17627.1"/>
    <property type="molecule type" value="Genomic_DNA"/>
</dbReference>